<name>T0SI66_SAPDV</name>
<evidence type="ECO:0000256" key="8">
    <source>
        <dbReference type="ARBA" id="ARBA00023212"/>
    </source>
</evidence>
<sequence length="398" mass="44733">MSRFTCVESDRVLSLLSEAVEKLHLLSTVPAPTQDVNSNHLAAVALKAVCSQLDSDAAFALENHFLAEDDLLTHLTQPDRVDLSSEEGEAAFGLAKASTRALCRAMYRHAQGTSVLLAEHKSNQHHSNNNAPPTGLSAFAGHVAAVRDRVRITLSTSVEEDEVHRALLSDMKVRIREAEHDYKQMLFEVRAQHEARDAASRQNLKKILALKTELHDINHGTEQANALIDQDAKQAEFGLLNTFEEDNARLRDEVSTRSVAQVHVQDQHHYVETGHRKKKLKGAVELGSLLERYDQDLFALQADIDALRSATASDAAEIDRLVEHFAIMDENDRRTAADVARWDDERKVRESKEALAFRYIAKIQAHFRGYRTRHQLKAAQKKKKKKKKAKKKAPKATR</sequence>
<keyword evidence="9" id="KW-0966">Cell projection</keyword>
<organism evidence="11 12">
    <name type="scientific">Saprolegnia diclina (strain VS20)</name>
    <dbReference type="NCBI Taxonomy" id="1156394"/>
    <lineage>
        <taxon>Eukaryota</taxon>
        <taxon>Sar</taxon>
        <taxon>Stramenopiles</taxon>
        <taxon>Oomycota</taxon>
        <taxon>Saprolegniomycetes</taxon>
        <taxon>Saprolegniales</taxon>
        <taxon>Saprolegniaceae</taxon>
        <taxon>Saprolegnia</taxon>
    </lineage>
</organism>
<keyword evidence="5" id="KW-0963">Cytoplasm</keyword>
<keyword evidence="8" id="KW-0206">Cytoskeleton</keyword>
<dbReference type="EMBL" id="JH767132">
    <property type="protein sequence ID" value="EQC42517.1"/>
    <property type="molecule type" value="Genomic_DNA"/>
</dbReference>
<dbReference type="PANTHER" id="PTHR31598">
    <property type="entry name" value="IQ DOMAIN-CONTAINING PROTEIN D"/>
    <property type="match status" value="1"/>
</dbReference>
<feature type="region of interest" description="Disordered" evidence="10">
    <location>
        <begin position="371"/>
        <end position="398"/>
    </location>
</feature>
<comment type="subcellular location">
    <subcellularLocation>
        <location evidence="2">Cytoplasm</location>
        <location evidence="2">Cytoskeleton</location>
        <location evidence="2">Flagellum axoneme</location>
    </subcellularLocation>
</comment>
<evidence type="ECO:0000256" key="4">
    <source>
        <dbReference type="ARBA" id="ARBA00021752"/>
    </source>
</evidence>
<dbReference type="VEuPathDB" id="FungiDB:SDRG_00250"/>
<evidence type="ECO:0000256" key="2">
    <source>
        <dbReference type="ARBA" id="ARBA00004611"/>
    </source>
</evidence>
<dbReference type="OrthoDB" id="536093at2759"/>
<evidence type="ECO:0000256" key="5">
    <source>
        <dbReference type="ARBA" id="ARBA00022490"/>
    </source>
</evidence>
<dbReference type="RefSeq" id="XP_008603940.1">
    <property type="nucleotide sequence ID" value="XM_008605718.1"/>
</dbReference>
<dbReference type="OMA" id="ELHDINH"/>
<evidence type="ECO:0000256" key="10">
    <source>
        <dbReference type="SAM" id="MobiDB-lite"/>
    </source>
</evidence>
<dbReference type="PROSITE" id="PS50096">
    <property type="entry name" value="IQ"/>
    <property type="match status" value="1"/>
</dbReference>
<gene>
    <name evidence="11" type="ORF">SDRG_00250</name>
</gene>
<dbReference type="InParanoid" id="T0SI66"/>
<keyword evidence="12" id="KW-1185">Reference proteome</keyword>
<comment type="similarity">
    <text evidence="3">Belongs to the DRC10 family.</text>
</comment>
<dbReference type="PANTHER" id="PTHR31598:SF1">
    <property type="entry name" value="DYNEIN REGULATORY COMPLEX PROTEIN 10"/>
    <property type="match status" value="1"/>
</dbReference>
<dbReference type="AlphaFoldDB" id="T0SI66"/>
<dbReference type="Proteomes" id="UP000030762">
    <property type="component" value="Unassembled WGS sequence"/>
</dbReference>
<comment type="function">
    <text evidence="1">Component of the nexin-dynein regulatory complex (N-DRC), a key regulator of ciliary/flagellar motility which maintains the alignment and integrity of the distal axoneme and regulates microtubule sliding in motile axonemes.</text>
</comment>
<keyword evidence="6" id="KW-0282">Flagellum</keyword>
<dbReference type="InterPro" id="IPR042815">
    <property type="entry name" value="DRC10"/>
</dbReference>
<evidence type="ECO:0000256" key="7">
    <source>
        <dbReference type="ARBA" id="ARBA00023069"/>
    </source>
</evidence>
<evidence type="ECO:0000256" key="3">
    <source>
        <dbReference type="ARBA" id="ARBA00009071"/>
    </source>
</evidence>
<dbReference type="eggNOG" id="ENOG502SJQ5">
    <property type="taxonomic scope" value="Eukaryota"/>
</dbReference>
<dbReference type="GeneID" id="19940977"/>
<evidence type="ECO:0000313" key="12">
    <source>
        <dbReference type="Proteomes" id="UP000030762"/>
    </source>
</evidence>
<proteinExistence type="inferred from homology"/>
<keyword evidence="7" id="KW-0969">Cilium</keyword>
<accession>T0SI66</accession>
<evidence type="ECO:0000256" key="9">
    <source>
        <dbReference type="ARBA" id="ARBA00023273"/>
    </source>
</evidence>
<evidence type="ECO:0000313" key="11">
    <source>
        <dbReference type="EMBL" id="EQC42517.1"/>
    </source>
</evidence>
<reference evidence="11 12" key="1">
    <citation type="submission" date="2012-04" db="EMBL/GenBank/DDBJ databases">
        <title>The Genome Sequence of Saprolegnia declina VS20.</title>
        <authorList>
            <consortium name="The Broad Institute Genome Sequencing Platform"/>
            <person name="Russ C."/>
            <person name="Nusbaum C."/>
            <person name="Tyler B."/>
            <person name="van West P."/>
            <person name="Dieguez-Uribeondo J."/>
            <person name="de Bruijn I."/>
            <person name="Tripathy S."/>
            <person name="Jiang R."/>
            <person name="Young S.K."/>
            <person name="Zeng Q."/>
            <person name="Gargeya S."/>
            <person name="Fitzgerald M."/>
            <person name="Haas B."/>
            <person name="Abouelleil A."/>
            <person name="Alvarado L."/>
            <person name="Arachchi H.M."/>
            <person name="Berlin A."/>
            <person name="Chapman S.B."/>
            <person name="Goldberg J."/>
            <person name="Griggs A."/>
            <person name="Gujja S."/>
            <person name="Hansen M."/>
            <person name="Howarth C."/>
            <person name="Imamovic A."/>
            <person name="Larimer J."/>
            <person name="McCowen C."/>
            <person name="Montmayeur A."/>
            <person name="Murphy C."/>
            <person name="Neiman D."/>
            <person name="Pearson M."/>
            <person name="Priest M."/>
            <person name="Roberts A."/>
            <person name="Saif S."/>
            <person name="Shea T."/>
            <person name="Sisk P."/>
            <person name="Sykes S."/>
            <person name="Wortman J."/>
            <person name="Nusbaum C."/>
            <person name="Birren B."/>
        </authorList>
    </citation>
    <scope>NUCLEOTIDE SEQUENCE [LARGE SCALE GENOMIC DNA]</scope>
    <source>
        <strain evidence="11 12">VS20</strain>
    </source>
</reference>
<evidence type="ECO:0000256" key="1">
    <source>
        <dbReference type="ARBA" id="ARBA00003029"/>
    </source>
</evidence>
<protein>
    <recommendedName>
        <fullName evidence="4">Dynein regulatory complex protein 10</fullName>
    </recommendedName>
</protein>
<evidence type="ECO:0000256" key="6">
    <source>
        <dbReference type="ARBA" id="ARBA00022846"/>
    </source>
</evidence>